<reference evidence="2" key="1">
    <citation type="submission" date="2018-05" db="EMBL/GenBank/DDBJ databases">
        <authorList>
            <person name="Lanie J.A."/>
            <person name="Ng W.-L."/>
            <person name="Kazmierczak K.M."/>
            <person name="Andrzejewski T.M."/>
            <person name="Davidsen T.M."/>
            <person name="Wayne K.J."/>
            <person name="Tettelin H."/>
            <person name="Glass J.I."/>
            <person name="Rusch D."/>
            <person name="Podicherti R."/>
            <person name="Tsui H.-C.T."/>
            <person name="Winkler M.E."/>
        </authorList>
    </citation>
    <scope>NUCLEOTIDE SEQUENCE</scope>
    <source>
        <strain evidence="2">ZC4RG45</strain>
    </source>
</reference>
<proteinExistence type="predicted"/>
<dbReference type="AlphaFoldDB" id="A0A2W4J990"/>
<dbReference type="EMBL" id="QGUI01000453">
    <property type="protein sequence ID" value="PZM95690.1"/>
    <property type="molecule type" value="Genomic_DNA"/>
</dbReference>
<dbReference type="STRING" id="1111738.GCA_000427905_01460"/>
<organism evidence="2">
    <name type="scientific">Thermocrispum agreste</name>
    <dbReference type="NCBI Taxonomy" id="37925"/>
    <lineage>
        <taxon>Bacteria</taxon>
        <taxon>Bacillati</taxon>
        <taxon>Actinomycetota</taxon>
        <taxon>Actinomycetes</taxon>
        <taxon>Pseudonocardiales</taxon>
        <taxon>Pseudonocardiaceae</taxon>
        <taxon>Thermocrispum</taxon>
    </lineage>
</organism>
<comment type="caution">
    <text evidence="2">The sequence shown here is derived from an EMBL/GenBank/DDBJ whole genome shotgun (WGS) entry which is preliminary data.</text>
</comment>
<protein>
    <submittedName>
        <fullName evidence="2">Uncharacterized protein</fullName>
    </submittedName>
</protein>
<name>A0A2W4J990_9PSEU</name>
<keyword evidence="1" id="KW-0472">Membrane</keyword>
<keyword evidence="1" id="KW-1133">Transmembrane helix</keyword>
<evidence type="ECO:0000313" key="2">
    <source>
        <dbReference type="EMBL" id="PZM95690.1"/>
    </source>
</evidence>
<feature type="transmembrane region" description="Helical" evidence="1">
    <location>
        <begin position="41"/>
        <end position="60"/>
    </location>
</feature>
<sequence length="75" mass="7896">MTRLILALAIAGLGGYMATDAIFGWSEPAQAARDTLDAIALAVFGAGMVLLAYLMVRPLYATRRAAAAPRRSSRA</sequence>
<evidence type="ECO:0000256" key="1">
    <source>
        <dbReference type="SAM" id="Phobius"/>
    </source>
</evidence>
<keyword evidence="1" id="KW-0812">Transmembrane</keyword>
<gene>
    <name evidence="2" type="ORF">DIU77_12000</name>
</gene>
<accession>A0A2W4J990</accession>